<comment type="caution">
    <text evidence="1">The sequence shown here is derived from an EMBL/GenBank/DDBJ whole genome shotgun (WGS) entry which is preliminary data.</text>
</comment>
<sequence>MTSLIQQLHESGEVRRNGCVLIVKSDRYHMSKDANVHSIDVEGSCEARLVAHWLGFVENVGDAQKESELLEVVAKKVRRAREYLLFITCADQTIYEARNDGDGRYYSNIFACNRNEAMKQGRDIVRENVGPYGPKMKIKVRLATPFEQTAR</sequence>
<dbReference type="EMBL" id="RBOW01000841">
    <property type="protein sequence ID" value="RMN21103.1"/>
    <property type="molecule type" value="Genomic_DNA"/>
</dbReference>
<evidence type="ECO:0000313" key="2">
    <source>
        <dbReference type="Proteomes" id="UP000281372"/>
    </source>
</evidence>
<dbReference type="RefSeq" id="WP_122378027.1">
    <property type="nucleotide sequence ID" value="NZ_RBOW01000841.1"/>
</dbReference>
<proteinExistence type="predicted"/>
<protein>
    <submittedName>
        <fullName evidence="1">Uncharacterized protein</fullName>
    </submittedName>
</protein>
<accession>A0A3M3KEJ6</accession>
<dbReference type="Proteomes" id="UP000281372">
    <property type="component" value="Unassembled WGS sequence"/>
</dbReference>
<reference evidence="1 2" key="1">
    <citation type="submission" date="2018-08" db="EMBL/GenBank/DDBJ databases">
        <title>Recombination of ecologically and evolutionarily significant loci maintains genetic cohesion in the Pseudomonas syringae species complex.</title>
        <authorList>
            <person name="Dillon M."/>
            <person name="Thakur S."/>
            <person name="Almeida R.N.D."/>
            <person name="Weir B.S."/>
            <person name="Guttman D.S."/>
        </authorList>
    </citation>
    <scope>NUCLEOTIDE SEQUENCE [LARGE SCALE GENOMIC DNA]</scope>
    <source>
        <strain evidence="1 2">ICMP 2821</strain>
    </source>
</reference>
<gene>
    <name evidence="1" type="ORF">ALQ64_02831</name>
</gene>
<evidence type="ECO:0000313" key="1">
    <source>
        <dbReference type="EMBL" id="RMN21103.1"/>
    </source>
</evidence>
<organism evidence="1 2">
    <name type="scientific">Pseudomonas cannabina</name>
    <dbReference type="NCBI Taxonomy" id="86840"/>
    <lineage>
        <taxon>Bacteria</taxon>
        <taxon>Pseudomonadati</taxon>
        <taxon>Pseudomonadota</taxon>
        <taxon>Gammaproteobacteria</taxon>
        <taxon>Pseudomonadales</taxon>
        <taxon>Pseudomonadaceae</taxon>
        <taxon>Pseudomonas</taxon>
    </lineage>
</organism>
<name>A0A3M3KEJ6_PSECA</name>
<dbReference type="AlphaFoldDB" id="A0A3M3KEJ6"/>